<evidence type="ECO:0000313" key="1">
    <source>
        <dbReference type="EMBL" id="MBC2292573.1"/>
    </source>
</evidence>
<proteinExistence type="predicted"/>
<gene>
    <name evidence="1" type="ORF">HCC36_04945</name>
</gene>
<dbReference type="EMBL" id="JAARZT010000008">
    <property type="protein sequence ID" value="MBC2292573.1"/>
    <property type="molecule type" value="Genomic_DNA"/>
</dbReference>
<name>A0A7X1DIE4_9LIST</name>
<sequence length="322" mass="37321">MEEMEEVKEIKNKAKKRLVNFDFFRVCVIDGSDEAEKLYDLVELLNHLNNLEPNEKIIYYQGERARMNTITMHQDKPYGLFQFNLCRLREDGPGITSIISSELSNIRLEENEYIAEDINILYDDELHVLMVQRNMHSLSPSGLEAYFQSYVDKLDPNNNYTISLQLIPDIDSTAKAKGKEIYRKLTLRVASNKVNQITEDSVGDAFRNLQGLEGHTVEITITAKSQKNAKLKSKEIKNIIEMVEQDQDTYLKAEVSGKDSDTTPVEKFDLVRGKYRVKRFYQVPAKHHLRSASVLEDITPLYMNNIRNEIMKNLELNLQHNK</sequence>
<protein>
    <submittedName>
        <fullName evidence="1">Uncharacterized protein</fullName>
    </submittedName>
</protein>
<organism evidence="1 2">
    <name type="scientific">Listeria booriae</name>
    <dbReference type="NCBI Taxonomy" id="1552123"/>
    <lineage>
        <taxon>Bacteria</taxon>
        <taxon>Bacillati</taxon>
        <taxon>Bacillota</taxon>
        <taxon>Bacilli</taxon>
        <taxon>Bacillales</taxon>
        <taxon>Listeriaceae</taxon>
        <taxon>Listeria</taxon>
    </lineage>
</organism>
<dbReference type="InterPro" id="IPR046618">
    <property type="entry name" value="DUF6731"/>
</dbReference>
<dbReference type="RefSeq" id="WP_185628780.1">
    <property type="nucleotide sequence ID" value="NZ_JAARZT010000008.1"/>
</dbReference>
<dbReference type="AlphaFoldDB" id="A0A7X1DIE4"/>
<dbReference type="Proteomes" id="UP000543005">
    <property type="component" value="Unassembled WGS sequence"/>
</dbReference>
<dbReference type="Pfam" id="PF20505">
    <property type="entry name" value="DUF6731"/>
    <property type="match status" value="1"/>
</dbReference>
<evidence type="ECO:0000313" key="2">
    <source>
        <dbReference type="Proteomes" id="UP000543005"/>
    </source>
</evidence>
<accession>A0A7X1DIE4</accession>
<reference evidence="1 2" key="1">
    <citation type="submission" date="2020-03" db="EMBL/GenBank/DDBJ databases">
        <title>Soil Listeria distribution.</title>
        <authorList>
            <person name="Liao J."/>
            <person name="Wiedmann M."/>
        </authorList>
    </citation>
    <scope>NUCLEOTIDE SEQUENCE [LARGE SCALE GENOMIC DNA]</scope>
    <source>
        <strain evidence="1 2">FSL L7-0051</strain>
    </source>
</reference>
<comment type="caution">
    <text evidence="1">The sequence shown here is derived from an EMBL/GenBank/DDBJ whole genome shotgun (WGS) entry which is preliminary data.</text>
</comment>